<dbReference type="InterPro" id="IPR036390">
    <property type="entry name" value="WH_DNA-bd_sf"/>
</dbReference>
<keyword evidence="2 5" id="KW-0238">DNA-binding</keyword>
<dbReference type="RefSeq" id="WP_051037627.1">
    <property type="nucleotide sequence ID" value="NZ_UGRY01000002.1"/>
</dbReference>
<feature type="domain" description="HTH marR-type" evidence="4">
    <location>
        <begin position="21"/>
        <end position="155"/>
    </location>
</feature>
<gene>
    <name evidence="5" type="ORF">NCTC1934_00395</name>
</gene>
<protein>
    <submittedName>
        <fullName evidence="5">DNA-binding transcriptional repressor MarR</fullName>
    </submittedName>
</protein>
<dbReference type="Gene3D" id="1.10.10.10">
    <property type="entry name" value="Winged helix-like DNA-binding domain superfamily/Winged helix DNA-binding domain"/>
    <property type="match status" value="1"/>
</dbReference>
<dbReference type="InterPro" id="IPR039422">
    <property type="entry name" value="MarR/SlyA-like"/>
</dbReference>
<dbReference type="PANTHER" id="PTHR33164">
    <property type="entry name" value="TRANSCRIPTIONAL REGULATOR, MARR FAMILY"/>
    <property type="match status" value="1"/>
</dbReference>
<evidence type="ECO:0000313" key="5">
    <source>
        <dbReference type="EMBL" id="SUA72963.1"/>
    </source>
</evidence>
<dbReference type="AlphaFoldDB" id="A0A378Y8A0"/>
<evidence type="ECO:0000256" key="1">
    <source>
        <dbReference type="ARBA" id="ARBA00023015"/>
    </source>
</evidence>
<dbReference type="Proteomes" id="UP000255467">
    <property type="component" value="Unassembled WGS sequence"/>
</dbReference>
<evidence type="ECO:0000256" key="2">
    <source>
        <dbReference type="ARBA" id="ARBA00023125"/>
    </source>
</evidence>
<accession>A0A378Y8A0</accession>
<dbReference type="GO" id="GO:0003700">
    <property type="term" value="F:DNA-binding transcription factor activity"/>
    <property type="evidence" value="ECO:0007669"/>
    <property type="project" value="InterPro"/>
</dbReference>
<dbReference type="PROSITE" id="PS01117">
    <property type="entry name" value="HTH_MARR_1"/>
    <property type="match status" value="1"/>
</dbReference>
<dbReference type="SUPFAM" id="SSF46785">
    <property type="entry name" value="Winged helix' DNA-binding domain"/>
    <property type="match status" value="1"/>
</dbReference>
<evidence type="ECO:0000259" key="4">
    <source>
        <dbReference type="PROSITE" id="PS50995"/>
    </source>
</evidence>
<dbReference type="STRING" id="1406858.GCA_000710895_01575"/>
<dbReference type="EMBL" id="UGRY01000002">
    <property type="protein sequence ID" value="SUA72963.1"/>
    <property type="molecule type" value="Genomic_DNA"/>
</dbReference>
<name>A0A378Y8A0_9NOCA</name>
<dbReference type="SMART" id="SM00347">
    <property type="entry name" value="HTH_MARR"/>
    <property type="match status" value="1"/>
</dbReference>
<dbReference type="PROSITE" id="PS50995">
    <property type="entry name" value="HTH_MARR_2"/>
    <property type="match status" value="1"/>
</dbReference>
<evidence type="ECO:0000256" key="3">
    <source>
        <dbReference type="ARBA" id="ARBA00023163"/>
    </source>
</evidence>
<dbReference type="OrthoDB" id="5148120at2"/>
<dbReference type="GO" id="GO:0006950">
    <property type="term" value="P:response to stress"/>
    <property type="evidence" value="ECO:0007669"/>
    <property type="project" value="TreeGrafter"/>
</dbReference>
<keyword evidence="6" id="KW-1185">Reference proteome</keyword>
<organism evidence="5 6">
    <name type="scientific">Nocardia otitidiscaviarum</name>
    <dbReference type="NCBI Taxonomy" id="1823"/>
    <lineage>
        <taxon>Bacteria</taxon>
        <taxon>Bacillati</taxon>
        <taxon>Actinomycetota</taxon>
        <taxon>Actinomycetes</taxon>
        <taxon>Mycobacteriales</taxon>
        <taxon>Nocardiaceae</taxon>
        <taxon>Nocardia</taxon>
    </lineage>
</organism>
<dbReference type="PANTHER" id="PTHR33164:SF57">
    <property type="entry name" value="MARR-FAMILY TRANSCRIPTIONAL REGULATOR"/>
    <property type="match status" value="1"/>
</dbReference>
<reference evidence="5 6" key="1">
    <citation type="submission" date="2018-06" db="EMBL/GenBank/DDBJ databases">
        <authorList>
            <consortium name="Pathogen Informatics"/>
            <person name="Doyle S."/>
        </authorList>
    </citation>
    <scope>NUCLEOTIDE SEQUENCE [LARGE SCALE GENOMIC DNA]</scope>
    <source>
        <strain evidence="5 6">NCTC1934</strain>
    </source>
</reference>
<proteinExistence type="predicted"/>
<dbReference type="GO" id="GO:0003677">
    <property type="term" value="F:DNA binding"/>
    <property type="evidence" value="ECO:0007669"/>
    <property type="project" value="UniProtKB-KW"/>
</dbReference>
<evidence type="ECO:0000313" key="6">
    <source>
        <dbReference type="Proteomes" id="UP000255467"/>
    </source>
</evidence>
<keyword evidence="3" id="KW-0804">Transcription</keyword>
<sequence>MPASPAPGVDAPSADIPEALIDDVARQLIRLHRLRERTNAQIAVASDGEVEPAAFAILFQLICQGPMRSGTLAETLYSDASTVSRQVATLVKRGFLERRADPADGRVSVLSVTDAGRAVAAEIRARRNQSLRLMLADWTSADRETFAALLRRFVDDYETTRSALLTSLFPTSQAAERHS</sequence>
<dbReference type="PRINTS" id="PR00598">
    <property type="entry name" value="HTHMARR"/>
</dbReference>
<dbReference type="InterPro" id="IPR023187">
    <property type="entry name" value="Tscrpt_reg_MarR-type_CS"/>
</dbReference>
<dbReference type="InterPro" id="IPR036388">
    <property type="entry name" value="WH-like_DNA-bd_sf"/>
</dbReference>
<keyword evidence="1" id="KW-0805">Transcription regulation</keyword>
<dbReference type="InterPro" id="IPR000835">
    <property type="entry name" value="HTH_MarR-typ"/>
</dbReference>
<dbReference type="Pfam" id="PF01047">
    <property type="entry name" value="MarR"/>
    <property type="match status" value="1"/>
</dbReference>